<proteinExistence type="predicted"/>
<evidence type="ECO:0000313" key="1">
    <source>
        <dbReference type="EMBL" id="QHU35101.1"/>
    </source>
</evidence>
<protein>
    <submittedName>
        <fullName evidence="1">Uncharacterized protein</fullName>
    </submittedName>
</protein>
<dbReference type="EMBL" id="MN740583">
    <property type="protein sequence ID" value="QHU35101.1"/>
    <property type="molecule type" value="Genomic_DNA"/>
</dbReference>
<organism evidence="1">
    <name type="scientific">viral metagenome</name>
    <dbReference type="NCBI Taxonomy" id="1070528"/>
    <lineage>
        <taxon>unclassified sequences</taxon>
        <taxon>metagenomes</taxon>
        <taxon>organismal metagenomes</taxon>
    </lineage>
</organism>
<sequence>MTIAFLKPLHQKFKVPIEDGRFPRNVYVYVNNKEDYVIKYFSPHCSPNNRFKEWGGAYNNELLMYKIFEKNNCKQVPKLLDYSDTDLFIKMEKCNSIGKHNFPTNWKSDALNFLKYVIKNKFSF</sequence>
<dbReference type="AlphaFoldDB" id="A0A6C0LZC7"/>
<reference evidence="1" key="1">
    <citation type="journal article" date="2020" name="Nature">
        <title>Giant virus diversity and host interactions through global metagenomics.</title>
        <authorList>
            <person name="Schulz F."/>
            <person name="Roux S."/>
            <person name="Paez-Espino D."/>
            <person name="Jungbluth S."/>
            <person name="Walsh D.A."/>
            <person name="Denef V.J."/>
            <person name="McMahon K.D."/>
            <person name="Konstantinidis K.T."/>
            <person name="Eloe-Fadrosh E.A."/>
            <person name="Kyrpides N.C."/>
            <person name="Woyke T."/>
        </authorList>
    </citation>
    <scope>NUCLEOTIDE SEQUENCE</scope>
    <source>
        <strain evidence="1">GVMAG-S-1017745-26</strain>
    </source>
</reference>
<accession>A0A6C0LZC7</accession>
<name>A0A6C0LZC7_9ZZZZ</name>